<dbReference type="Proteomes" id="UP000265000">
    <property type="component" value="Unplaced"/>
</dbReference>
<evidence type="ECO:0000256" key="8">
    <source>
        <dbReference type="ARBA" id="ARBA00023288"/>
    </source>
</evidence>
<evidence type="ECO:0000256" key="1">
    <source>
        <dbReference type="ARBA" id="ARBA00004609"/>
    </source>
</evidence>
<dbReference type="GeneTree" id="ENSGT00940000177161"/>
<dbReference type="Gene3D" id="2.10.60.10">
    <property type="entry name" value="CD59"/>
    <property type="match status" value="1"/>
</dbReference>
<dbReference type="PANTHER" id="PTHR47613:SF1">
    <property type="entry name" value="SPERM ACROSOME MEMBRANE-ASSOCIATED PROTEIN 4"/>
    <property type="match status" value="1"/>
</dbReference>
<evidence type="ECO:0000313" key="13">
    <source>
        <dbReference type="Proteomes" id="UP000265000"/>
    </source>
</evidence>
<protein>
    <recommendedName>
        <fullName evidence="11">UPAR/Ly6 domain-containing protein</fullName>
    </recommendedName>
</protein>
<feature type="domain" description="UPAR/Ly6" evidence="11">
    <location>
        <begin position="30"/>
        <end position="106"/>
    </location>
</feature>
<accession>A0A3Q2P5N9</accession>
<dbReference type="PANTHER" id="PTHR47613">
    <property type="entry name" value="SPERM ACROSOME MEMBRANE-ASSOCIATED PROTEIN 4"/>
    <property type="match status" value="1"/>
</dbReference>
<evidence type="ECO:0000256" key="4">
    <source>
        <dbReference type="ARBA" id="ARBA00022729"/>
    </source>
</evidence>
<dbReference type="GO" id="GO:0098552">
    <property type="term" value="C:side of membrane"/>
    <property type="evidence" value="ECO:0007669"/>
    <property type="project" value="UniProtKB-KW"/>
</dbReference>
<dbReference type="InterPro" id="IPR016054">
    <property type="entry name" value="LY6_UPA_recep-like"/>
</dbReference>
<comment type="similarity">
    <text evidence="9">Belongs to the SPACA4/bouncer family.</text>
</comment>
<proteinExistence type="inferred from homology"/>
<keyword evidence="7" id="KW-0325">Glycoprotein</keyword>
<evidence type="ECO:0000259" key="11">
    <source>
        <dbReference type="Pfam" id="PF00021"/>
    </source>
</evidence>
<feature type="signal peptide" evidence="10">
    <location>
        <begin position="1"/>
        <end position="25"/>
    </location>
</feature>
<dbReference type="InterPro" id="IPR046354">
    <property type="entry name" value="SPACA4/Bouncer"/>
</dbReference>
<dbReference type="GO" id="GO:0035036">
    <property type="term" value="P:sperm-egg recognition"/>
    <property type="evidence" value="ECO:0007669"/>
    <property type="project" value="TreeGrafter"/>
</dbReference>
<dbReference type="InterPro" id="IPR045860">
    <property type="entry name" value="Snake_toxin-like_sf"/>
</dbReference>
<dbReference type="CDD" id="cd23597">
    <property type="entry name" value="TFP_LU_ECD_Bncr"/>
    <property type="match status" value="1"/>
</dbReference>
<comment type="subcellular location">
    <subcellularLocation>
        <location evidence="1">Cell membrane</location>
        <topology evidence="1">Lipid-anchor</topology>
        <topology evidence="1">GPI-anchor</topology>
    </subcellularLocation>
</comment>
<dbReference type="AlphaFoldDB" id="A0A3Q2P5N9"/>
<dbReference type="SUPFAM" id="SSF57302">
    <property type="entry name" value="Snake toxin-like"/>
    <property type="match status" value="1"/>
</dbReference>
<dbReference type="GO" id="GO:0005886">
    <property type="term" value="C:plasma membrane"/>
    <property type="evidence" value="ECO:0007669"/>
    <property type="project" value="UniProtKB-SubCell"/>
</dbReference>
<sequence>VPGLRTTLLHVAILCLHLLLPSLLGENLLCYFSPIQEKEKKSEVIVTECRPEEVCFKAMGRYGNFTALSAMGCVLEDSCRRQSNLRVRGTVYALTYICCDWSYCNSGVTVKPFYFLVPLVVLSTMALTDCGHLLHLFVKQC</sequence>
<keyword evidence="13" id="KW-1185">Reference proteome</keyword>
<reference evidence="12" key="1">
    <citation type="submission" date="2025-08" db="UniProtKB">
        <authorList>
            <consortium name="Ensembl"/>
        </authorList>
    </citation>
    <scope>IDENTIFICATION</scope>
</reference>
<name>A0A3Q2P5N9_FUNHE</name>
<keyword evidence="6" id="KW-1015">Disulfide bond</keyword>
<evidence type="ECO:0000313" key="12">
    <source>
        <dbReference type="Ensembl" id="ENSFHEP00000007452.1"/>
    </source>
</evidence>
<feature type="chain" id="PRO_5018667785" description="UPAR/Ly6 domain-containing protein" evidence="10">
    <location>
        <begin position="26"/>
        <end position="141"/>
    </location>
</feature>
<evidence type="ECO:0000256" key="5">
    <source>
        <dbReference type="ARBA" id="ARBA00023136"/>
    </source>
</evidence>
<organism evidence="12 13">
    <name type="scientific">Fundulus heteroclitus</name>
    <name type="common">Killifish</name>
    <name type="synonym">Mummichog</name>
    <dbReference type="NCBI Taxonomy" id="8078"/>
    <lineage>
        <taxon>Eukaryota</taxon>
        <taxon>Metazoa</taxon>
        <taxon>Chordata</taxon>
        <taxon>Craniata</taxon>
        <taxon>Vertebrata</taxon>
        <taxon>Euteleostomi</taxon>
        <taxon>Actinopterygii</taxon>
        <taxon>Neopterygii</taxon>
        <taxon>Teleostei</taxon>
        <taxon>Neoteleostei</taxon>
        <taxon>Acanthomorphata</taxon>
        <taxon>Ovalentaria</taxon>
        <taxon>Atherinomorphae</taxon>
        <taxon>Cyprinodontiformes</taxon>
        <taxon>Fundulidae</taxon>
        <taxon>Fundulus</taxon>
    </lineage>
</organism>
<keyword evidence="5" id="KW-0472">Membrane</keyword>
<evidence type="ECO:0000256" key="10">
    <source>
        <dbReference type="SAM" id="SignalP"/>
    </source>
</evidence>
<evidence type="ECO:0000256" key="2">
    <source>
        <dbReference type="ARBA" id="ARBA00022475"/>
    </source>
</evidence>
<evidence type="ECO:0000256" key="7">
    <source>
        <dbReference type="ARBA" id="ARBA00023180"/>
    </source>
</evidence>
<evidence type="ECO:0000256" key="6">
    <source>
        <dbReference type="ARBA" id="ARBA00023157"/>
    </source>
</evidence>
<dbReference type="Ensembl" id="ENSFHET00000003799.1">
    <property type="protein sequence ID" value="ENSFHEP00000007452.1"/>
    <property type="gene ID" value="ENSFHEG00000008555.1"/>
</dbReference>
<dbReference type="Pfam" id="PF00021">
    <property type="entry name" value="UPAR_LY6"/>
    <property type="match status" value="1"/>
</dbReference>
<reference evidence="12" key="2">
    <citation type="submission" date="2025-09" db="UniProtKB">
        <authorList>
            <consortium name="Ensembl"/>
        </authorList>
    </citation>
    <scope>IDENTIFICATION</scope>
</reference>
<keyword evidence="2" id="KW-1003">Cell membrane</keyword>
<evidence type="ECO:0000256" key="3">
    <source>
        <dbReference type="ARBA" id="ARBA00022622"/>
    </source>
</evidence>
<keyword evidence="4 10" id="KW-0732">Signal</keyword>
<keyword evidence="8" id="KW-0449">Lipoprotein</keyword>
<keyword evidence="3" id="KW-0336">GPI-anchor</keyword>
<evidence type="ECO:0000256" key="9">
    <source>
        <dbReference type="ARBA" id="ARBA00029446"/>
    </source>
</evidence>